<comment type="caution">
    <text evidence="7">The sequence shown here is derived from an EMBL/GenBank/DDBJ whole genome shotgun (WGS) entry which is preliminary data.</text>
</comment>
<evidence type="ECO:0000256" key="1">
    <source>
        <dbReference type="ARBA" id="ARBA00022679"/>
    </source>
</evidence>
<dbReference type="InterPro" id="IPR000608">
    <property type="entry name" value="UBC"/>
</dbReference>
<keyword evidence="5" id="KW-0732">Signal</keyword>
<evidence type="ECO:0000259" key="6">
    <source>
        <dbReference type="PROSITE" id="PS50127"/>
    </source>
</evidence>
<sequence>MEVIEKLSLACIVLAFNSLIEGTSSVLEQSRQLRDIALRALTLQQCGPTVSNSIRRGSVLWCPPEQGWVKLNTDGARHITSGGIEKGSTEQGTRKPRFFVDSELKPEVDDTLIFFYYYLLQKTLLVFSPGRMINLFKVKEKQRETAANANGKAPVKKQSAGELRLHKDISELNLPKICSISFPNGKDDLMNFEVTIQPDEGFYLGGKFVFTFQVSPIYPHEAPKVKCKTKVYHPNIDLEGNVCLNILREDWKPVLNINTIIYGLVHLFTQPNYEDPLNHDAAAVLRDNPKLFESNVKRAMVGGYVGQTFFPQCM</sequence>
<reference evidence="7 8" key="1">
    <citation type="journal article" date="2024" name="G3 (Bethesda)">
        <title>Genome assembly of Hibiscus sabdariffa L. provides insights into metabolisms of medicinal natural products.</title>
        <authorList>
            <person name="Kim T."/>
        </authorList>
    </citation>
    <scope>NUCLEOTIDE SEQUENCE [LARGE SCALE GENOMIC DNA]</scope>
    <source>
        <strain evidence="7">TK-2024</strain>
        <tissue evidence="7">Old leaves</tissue>
    </source>
</reference>
<evidence type="ECO:0000256" key="5">
    <source>
        <dbReference type="SAM" id="SignalP"/>
    </source>
</evidence>
<evidence type="ECO:0000313" key="7">
    <source>
        <dbReference type="EMBL" id="KAK8558720.1"/>
    </source>
</evidence>
<feature type="domain" description="UBC core" evidence="6">
    <location>
        <begin position="160"/>
        <end position="305"/>
    </location>
</feature>
<dbReference type="Pfam" id="PF00179">
    <property type="entry name" value="UQ_con"/>
    <property type="match status" value="1"/>
</dbReference>
<dbReference type="CDD" id="cd23794">
    <property type="entry name" value="UBCc_UBE2F_UBE2M"/>
    <property type="match status" value="1"/>
</dbReference>
<evidence type="ECO:0000313" key="8">
    <source>
        <dbReference type="Proteomes" id="UP001472677"/>
    </source>
</evidence>
<keyword evidence="8" id="KW-1185">Reference proteome</keyword>
<accession>A0ABR2EDX6</accession>
<keyword evidence="4" id="KW-0067">ATP-binding</keyword>
<name>A0ABR2EDX6_9ROSI</name>
<dbReference type="InterPro" id="IPR050113">
    <property type="entry name" value="Ub_conjugating_enzyme"/>
</dbReference>
<proteinExistence type="inferred from homology"/>
<dbReference type="PROSITE" id="PS50127">
    <property type="entry name" value="UBC_2"/>
    <property type="match status" value="1"/>
</dbReference>
<keyword evidence="4" id="KW-0547">Nucleotide-binding</keyword>
<keyword evidence="2 4" id="KW-0833">Ubl conjugation pathway</keyword>
<dbReference type="InterPro" id="IPR023313">
    <property type="entry name" value="UBQ-conjugating_AS"/>
</dbReference>
<organism evidence="7 8">
    <name type="scientific">Hibiscus sabdariffa</name>
    <name type="common">roselle</name>
    <dbReference type="NCBI Taxonomy" id="183260"/>
    <lineage>
        <taxon>Eukaryota</taxon>
        <taxon>Viridiplantae</taxon>
        <taxon>Streptophyta</taxon>
        <taxon>Embryophyta</taxon>
        <taxon>Tracheophyta</taxon>
        <taxon>Spermatophyta</taxon>
        <taxon>Magnoliopsida</taxon>
        <taxon>eudicotyledons</taxon>
        <taxon>Gunneridae</taxon>
        <taxon>Pentapetalae</taxon>
        <taxon>rosids</taxon>
        <taxon>malvids</taxon>
        <taxon>Malvales</taxon>
        <taxon>Malvaceae</taxon>
        <taxon>Malvoideae</taxon>
        <taxon>Hibiscus</taxon>
    </lineage>
</organism>
<feature type="active site" description="Glycyl thioester intermediate" evidence="3">
    <location>
        <position position="243"/>
    </location>
</feature>
<dbReference type="SMART" id="SM00212">
    <property type="entry name" value="UBCc"/>
    <property type="match status" value="1"/>
</dbReference>
<comment type="similarity">
    <text evidence="4">Belongs to the ubiquitin-conjugating enzyme family.</text>
</comment>
<keyword evidence="1" id="KW-0808">Transferase</keyword>
<dbReference type="Gene3D" id="3.10.110.10">
    <property type="entry name" value="Ubiquitin Conjugating Enzyme"/>
    <property type="match status" value="1"/>
</dbReference>
<dbReference type="EMBL" id="JBBPBM010000015">
    <property type="protein sequence ID" value="KAK8558720.1"/>
    <property type="molecule type" value="Genomic_DNA"/>
</dbReference>
<feature type="chain" id="PRO_5046184625" description="UBC core domain-containing protein" evidence="5">
    <location>
        <begin position="26"/>
        <end position="314"/>
    </location>
</feature>
<evidence type="ECO:0000256" key="4">
    <source>
        <dbReference type="RuleBase" id="RU362109"/>
    </source>
</evidence>
<protein>
    <recommendedName>
        <fullName evidence="6">UBC core domain-containing protein</fullName>
    </recommendedName>
</protein>
<evidence type="ECO:0000256" key="3">
    <source>
        <dbReference type="PROSITE-ProRule" id="PRU10133"/>
    </source>
</evidence>
<dbReference type="PANTHER" id="PTHR24067">
    <property type="entry name" value="UBIQUITIN-CONJUGATING ENZYME E2"/>
    <property type="match status" value="1"/>
</dbReference>
<dbReference type="SUPFAM" id="SSF54495">
    <property type="entry name" value="UBC-like"/>
    <property type="match status" value="1"/>
</dbReference>
<dbReference type="PROSITE" id="PS00183">
    <property type="entry name" value="UBC_1"/>
    <property type="match status" value="1"/>
</dbReference>
<feature type="signal peptide" evidence="5">
    <location>
        <begin position="1"/>
        <end position="25"/>
    </location>
</feature>
<dbReference type="Proteomes" id="UP001472677">
    <property type="component" value="Unassembled WGS sequence"/>
</dbReference>
<dbReference type="InterPro" id="IPR016135">
    <property type="entry name" value="UBQ-conjugating_enzyme/RWD"/>
</dbReference>
<evidence type="ECO:0000256" key="2">
    <source>
        <dbReference type="ARBA" id="ARBA00022786"/>
    </source>
</evidence>
<gene>
    <name evidence="7" type="ORF">V6N12_042020</name>
</gene>